<feature type="signal peptide" evidence="5">
    <location>
        <begin position="1"/>
        <end position="23"/>
    </location>
</feature>
<comment type="caution">
    <text evidence="7">The sequence shown here is derived from an EMBL/GenBank/DDBJ whole genome shotgun (WGS) entry which is preliminary data.</text>
</comment>
<keyword evidence="4" id="KW-0472">Membrane</keyword>
<sequence length="484" mass="52710">MTKGGQGAAATRILLSFAGSAAAGPVCAALISGASSRMSGSSKCAAGIRVRRMISDWHIHDRYLFKVLLTSAVFTGLYSGPVCRDRIVFVLQGGCQPPRPDLLFPWAARYRQLVHSSLSRCNGVVMWFRKSCQRKRALPAATWFCLLCLGFSSGTWAQYEPARNLDPASASIRLGTQFQDDAWLVYTYDIDVQGNVTNAAIRRSNGVTEVETAVLDQVRSMRFQPATRGGTPVQSSANPVIFTWILDKQREMGPAFAERSTEAWDLFASGDYAAAGTIASELLAFPGRNALEEVKASLLAAAVSHRLGDNGAETRHLGRVMELQSLALDNNFRHGYVPTEQYLKVLSRLVTLHAEGNRLGDAGVVLDRMQALARGEPVVQQAAARYVEAENFFRNNQDVAAAGELVALYPGGAATWKLRLTRDQFYISDVSGSVSSVFLICAQGQRVMARSSKQPWRVPAGWDQCKVDVSGTVGTRLLLHQVSS</sequence>
<gene>
    <name evidence="7" type="ORF">F0M18_01120</name>
</gene>
<keyword evidence="3" id="KW-1133">Transmembrane helix</keyword>
<dbReference type="InterPro" id="IPR006260">
    <property type="entry name" value="TonB/TolA_C"/>
</dbReference>
<dbReference type="SUPFAM" id="SSF74653">
    <property type="entry name" value="TolA/TonB C-terminal domain"/>
    <property type="match status" value="1"/>
</dbReference>
<dbReference type="Gene3D" id="3.30.1150.10">
    <property type="match status" value="1"/>
</dbReference>
<dbReference type="EMBL" id="VTUX01000001">
    <property type="protein sequence ID" value="KAA1194076.1"/>
    <property type="molecule type" value="Genomic_DNA"/>
</dbReference>
<organism evidence="7 8">
    <name type="scientific">Pseudohalioglobus sediminis</name>
    <dbReference type="NCBI Taxonomy" id="2606449"/>
    <lineage>
        <taxon>Bacteria</taxon>
        <taxon>Pseudomonadati</taxon>
        <taxon>Pseudomonadota</taxon>
        <taxon>Gammaproteobacteria</taxon>
        <taxon>Cellvibrionales</taxon>
        <taxon>Halieaceae</taxon>
        <taxon>Pseudohalioglobus</taxon>
    </lineage>
</organism>
<name>A0A5B0X444_9GAMM</name>
<feature type="chain" id="PRO_5023122812" evidence="5">
    <location>
        <begin position="24"/>
        <end position="484"/>
    </location>
</feature>
<dbReference type="Proteomes" id="UP000323708">
    <property type="component" value="Unassembled WGS sequence"/>
</dbReference>
<comment type="subcellular location">
    <subcellularLocation>
        <location evidence="1">Membrane</location>
        <topology evidence="1">Single-pass membrane protein</topology>
    </subcellularLocation>
</comment>
<reference evidence="7 8" key="1">
    <citation type="submission" date="2019-09" db="EMBL/GenBank/DDBJ databases">
        <authorList>
            <person name="Chen X.-Y."/>
        </authorList>
    </citation>
    <scope>NUCLEOTIDE SEQUENCE [LARGE SCALE GENOMIC DNA]</scope>
    <source>
        <strain evidence="7 8">NY5</strain>
    </source>
</reference>
<evidence type="ECO:0000313" key="8">
    <source>
        <dbReference type="Proteomes" id="UP000323708"/>
    </source>
</evidence>
<keyword evidence="8" id="KW-1185">Reference proteome</keyword>
<evidence type="ECO:0000256" key="2">
    <source>
        <dbReference type="ARBA" id="ARBA00022692"/>
    </source>
</evidence>
<evidence type="ECO:0000313" key="7">
    <source>
        <dbReference type="EMBL" id="KAA1194076.1"/>
    </source>
</evidence>
<dbReference type="Pfam" id="PF03544">
    <property type="entry name" value="TonB_C"/>
    <property type="match status" value="1"/>
</dbReference>
<accession>A0A5B0X444</accession>
<feature type="domain" description="TonB C-terminal" evidence="6">
    <location>
        <begin position="186"/>
        <end position="242"/>
    </location>
</feature>
<dbReference type="NCBIfam" id="TIGR01352">
    <property type="entry name" value="tonB_Cterm"/>
    <property type="match status" value="1"/>
</dbReference>
<evidence type="ECO:0000256" key="5">
    <source>
        <dbReference type="SAM" id="SignalP"/>
    </source>
</evidence>
<keyword evidence="2" id="KW-0812">Transmembrane</keyword>
<evidence type="ECO:0000256" key="3">
    <source>
        <dbReference type="ARBA" id="ARBA00022989"/>
    </source>
</evidence>
<dbReference type="InterPro" id="IPR037682">
    <property type="entry name" value="TonB_C"/>
</dbReference>
<evidence type="ECO:0000256" key="4">
    <source>
        <dbReference type="ARBA" id="ARBA00023136"/>
    </source>
</evidence>
<protein>
    <submittedName>
        <fullName evidence="7">Energy transducer TonB</fullName>
    </submittedName>
</protein>
<proteinExistence type="predicted"/>
<dbReference type="AlphaFoldDB" id="A0A5B0X444"/>
<dbReference type="GO" id="GO:0016020">
    <property type="term" value="C:membrane"/>
    <property type="evidence" value="ECO:0007669"/>
    <property type="project" value="UniProtKB-SubCell"/>
</dbReference>
<dbReference type="GO" id="GO:0055085">
    <property type="term" value="P:transmembrane transport"/>
    <property type="evidence" value="ECO:0007669"/>
    <property type="project" value="InterPro"/>
</dbReference>
<keyword evidence="5" id="KW-0732">Signal</keyword>
<evidence type="ECO:0000256" key="1">
    <source>
        <dbReference type="ARBA" id="ARBA00004167"/>
    </source>
</evidence>
<evidence type="ECO:0000259" key="6">
    <source>
        <dbReference type="Pfam" id="PF03544"/>
    </source>
</evidence>